<dbReference type="UniPathway" id="UPA00060">
    <property type="reaction ID" value="UER00142"/>
</dbReference>
<feature type="binding site" evidence="1">
    <location>
        <position position="338"/>
    </location>
    <ligand>
        <name>substrate</name>
    </ligand>
</feature>
<dbReference type="PIRSF" id="PIRSF005303">
    <property type="entry name" value="Thiam_monoph_kin"/>
    <property type="match status" value="1"/>
</dbReference>
<comment type="catalytic activity">
    <reaction evidence="1">
        <text>thiamine phosphate + ATP = thiamine diphosphate + ADP</text>
        <dbReference type="Rhea" id="RHEA:15913"/>
        <dbReference type="ChEBI" id="CHEBI:30616"/>
        <dbReference type="ChEBI" id="CHEBI:37575"/>
        <dbReference type="ChEBI" id="CHEBI:58937"/>
        <dbReference type="ChEBI" id="CHEBI:456216"/>
        <dbReference type="EC" id="2.7.4.16"/>
    </reaction>
</comment>
<feature type="binding site" evidence="1">
    <location>
        <position position="111"/>
    </location>
    <ligand>
        <name>ATP</name>
        <dbReference type="ChEBI" id="CHEBI:30616"/>
    </ligand>
</feature>
<name>A0A2W1N7P8_PAEXE</name>
<dbReference type="InterPro" id="IPR010918">
    <property type="entry name" value="PurM-like_C_dom"/>
</dbReference>
<dbReference type="Pfam" id="PF02769">
    <property type="entry name" value="AIRS_C"/>
    <property type="match status" value="1"/>
</dbReference>
<proteinExistence type="inferred from homology"/>
<dbReference type="PANTHER" id="PTHR30270">
    <property type="entry name" value="THIAMINE-MONOPHOSPHATE KINASE"/>
    <property type="match status" value="1"/>
</dbReference>
<evidence type="ECO:0000256" key="1">
    <source>
        <dbReference type="HAMAP-Rule" id="MF_02128"/>
    </source>
</evidence>
<feature type="binding site" evidence="1">
    <location>
        <position position="228"/>
    </location>
    <ligand>
        <name>Mg(2+)</name>
        <dbReference type="ChEBI" id="CHEBI:18420"/>
        <label>3</label>
    </ligand>
</feature>
<dbReference type="Pfam" id="PF00586">
    <property type="entry name" value="AIRS"/>
    <property type="match status" value="1"/>
</dbReference>
<feature type="binding site" evidence="1">
    <location>
        <position position="231"/>
    </location>
    <ligand>
        <name>Mg(2+)</name>
        <dbReference type="ChEBI" id="CHEBI:18420"/>
        <label>5</label>
    </ligand>
</feature>
<feature type="binding site" evidence="1">
    <location>
        <begin position="128"/>
        <end position="129"/>
    </location>
    <ligand>
        <name>ATP</name>
        <dbReference type="ChEBI" id="CHEBI:30616"/>
    </ligand>
</feature>
<feature type="binding site" evidence="1">
    <location>
        <position position="35"/>
    </location>
    <ligand>
        <name>Mg(2+)</name>
        <dbReference type="ChEBI" id="CHEBI:18420"/>
        <label>4</label>
    </ligand>
</feature>
<feature type="domain" description="PurM-like C-terminal" evidence="3">
    <location>
        <begin position="159"/>
        <end position="319"/>
    </location>
</feature>
<dbReference type="GO" id="GO:0000287">
    <property type="term" value="F:magnesium ion binding"/>
    <property type="evidence" value="ECO:0007669"/>
    <property type="project" value="UniProtKB-UniRule"/>
</dbReference>
<accession>A0A2W1N7P8</accession>
<dbReference type="HAMAP" id="MF_02128">
    <property type="entry name" value="TMP_kinase"/>
    <property type="match status" value="1"/>
</dbReference>
<dbReference type="GO" id="GO:0009228">
    <property type="term" value="P:thiamine biosynthetic process"/>
    <property type="evidence" value="ECO:0007669"/>
    <property type="project" value="UniProtKB-KW"/>
</dbReference>
<dbReference type="GO" id="GO:0009030">
    <property type="term" value="F:thiamine-phosphate kinase activity"/>
    <property type="evidence" value="ECO:0007669"/>
    <property type="project" value="UniProtKB-UniRule"/>
</dbReference>
<dbReference type="SUPFAM" id="SSF55326">
    <property type="entry name" value="PurM N-terminal domain-like"/>
    <property type="match status" value="1"/>
</dbReference>
<evidence type="ECO:0000259" key="3">
    <source>
        <dbReference type="Pfam" id="PF02769"/>
    </source>
</evidence>
<feature type="binding site" evidence="1">
    <location>
        <position position="52"/>
    </location>
    <ligand>
        <name>Mg(2+)</name>
        <dbReference type="ChEBI" id="CHEBI:18420"/>
        <label>2</label>
    </ligand>
</feature>
<dbReference type="InterPro" id="IPR036676">
    <property type="entry name" value="PurM-like_C_sf"/>
</dbReference>
<comment type="similarity">
    <text evidence="1">Belongs to the thiamine-monophosphate kinase family.</text>
</comment>
<dbReference type="PANTHER" id="PTHR30270:SF0">
    <property type="entry name" value="THIAMINE-MONOPHOSPHATE KINASE"/>
    <property type="match status" value="1"/>
</dbReference>
<protein>
    <recommendedName>
        <fullName evidence="1">Thiamine-monophosphate kinase</fullName>
        <shortName evidence="1">TMP kinase</shortName>
        <shortName evidence="1">Thiamine-phosphate kinase</shortName>
        <ecNumber evidence="1">2.7.4.16</ecNumber>
    </recommendedName>
</protein>
<dbReference type="EC" id="2.7.4.16" evidence="1"/>
<dbReference type="AlphaFoldDB" id="A0A2W1N7P8"/>
<dbReference type="SUPFAM" id="SSF56042">
    <property type="entry name" value="PurM C-terminal domain-like"/>
    <property type="match status" value="1"/>
</dbReference>
<dbReference type="Proteomes" id="UP000214746">
    <property type="component" value="Unassembled WGS sequence"/>
</dbReference>
<dbReference type="Gene3D" id="3.90.650.10">
    <property type="entry name" value="PurM-like C-terminal domain"/>
    <property type="match status" value="1"/>
</dbReference>
<dbReference type="RefSeq" id="WP_089201355.1">
    <property type="nucleotide sequence ID" value="NZ_NHRJ02000015.1"/>
</dbReference>
<dbReference type="InterPro" id="IPR006283">
    <property type="entry name" value="ThiL-like"/>
</dbReference>
<feature type="binding site" evidence="1">
    <location>
        <position position="52"/>
    </location>
    <ligand>
        <name>Mg(2+)</name>
        <dbReference type="ChEBI" id="CHEBI:18420"/>
        <label>1</label>
    </ligand>
</feature>
<feature type="binding site" evidence="1">
    <location>
        <position position="230"/>
    </location>
    <ligand>
        <name>ATP</name>
        <dbReference type="ChEBI" id="CHEBI:30616"/>
    </ligand>
</feature>
<organism evidence="4 5">
    <name type="scientific">Paenibacillus xerothermodurans</name>
    <dbReference type="NCBI Taxonomy" id="1977292"/>
    <lineage>
        <taxon>Bacteria</taxon>
        <taxon>Bacillati</taxon>
        <taxon>Bacillota</taxon>
        <taxon>Bacilli</taxon>
        <taxon>Bacillales</taxon>
        <taxon>Paenibacillaceae</taxon>
        <taxon>Paenibacillus</taxon>
    </lineage>
</organism>
<dbReference type="InterPro" id="IPR036921">
    <property type="entry name" value="PurM-like_N_sf"/>
</dbReference>
<comment type="pathway">
    <text evidence="1">Cofactor biosynthesis; thiamine diphosphate biosynthesis; thiamine diphosphate from thiamine phosphate: step 1/1.</text>
</comment>
<feature type="binding site" evidence="1">
    <location>
        <position position="129"/>
    </location>
    <ligand>
        <name>Mg(2+)</name>
        <dbReference type="ChEBI" id="CHEBI:18420"/>
        <label>1</label>
    </ligand>
</feature>
<keyword evidence="1" id="KW-0808">Transferase</keyword>
<evidence type="ECO:0000313" key="5">
    <source>
        <dbReference type="Proteomes" id="UP000214746"/>
    </source>
</evidence>
<gene>
    <name evidence="1 4" type="primary">thiL</name>
    <name evidence="4" type="ORF">CBW46_018015</name>
</gene>
<evidence type="ECO:0000313" key="4">
    <source>
        <dbReference type="EMBL" id="PZE19610.1"/>
    </source>
</evidence>
<feature type="binding site" evidence="1">
    <location>
        <position position="155"/>
    </location>
    <ligand>
        <name>ATP</name>
        <dbReference type="ChEBI" id="CHEBI:30616"/>
    </ligand>
</feature>
<dbReference type="NCBIfam" id="TIGR01379">
    <property type="entry name" value="thiL"/>
    <property type="match status" value="1"/>
</dbReference>
<dbReference type="EMBL" id="NHRJ02000015">
    <property type="protein sequence ID" value="PZE19610.1"/>
    <property type="molecule type" value="Genomic_DNA"/>
</dbReference>
<feature type="binding site" evidence="1">
    <location>
        <position position="81"/>
    </location>
    <ligand>
        <name>Mg(2+)</name>
        <dbReference type="ChEBI" id="CHEBI:18420"/>
        <label>2</label>
    </ligand>
</feature>
<keyword evidence="1 4" id="KW-0418">Kinase</keyword>
<feature type="domain" description="PurM-like N-terminal" evidence="2">
    <location>
        <begin position="33"/>
        <end position="147"/>
    </location>
</feature>
<keyword evidence="5" id="KW-1185">Reference proteome</keyword>
<feature type="binding site" evidence="1">
    <location>
        <position position="281"/>
    </location>
    <ligand>
        <name>substrate</name>
    </ligand>
</feature>
<keyword evidence="1" id="KW-0479">Metal-binding</keyword>
<dbReference type="Gene3D" id="3.30.1330.10">
    <property type="entry name" value="PurM-like, N-terminal domain"/>
    <property type="match status" value="1"/>
</dbReference>
<dbReference type="CDD" id="cd02194">
    <property type="entry name" value="ThiL"/>
    <property type="match status" value="1"/>
</dbReference>
<feature type="binding site" evidence="1">
    <location>
        <position position="81"/>
    </location>
    <ligand>
        <name>Mg(2+)</name>
        <dbReference type="ChEBI" id="CHEBI:18420"/>
        <label>3</label>
    </ligand>
</feature>
<dbReference type="GO" id="GO:0005524">
    <property type="term" value="F:ATP binding"/>
    <property type="evidence" value="ECO:0007669"/>
    <property type="project" value="UniProtKB-UniRule"/>
</dbReference>
<comment type="function">
    <text evidence="1">Catalyzes the ATP-dependent phosphorylation of thiamine-monophosphate (TMP) to form thiamine-pyrophosphate (TPP), the active form of vitamin B1.</text>
</comment>
<comment type="caution">
    <text evidence="4">The sequence shown here is derived from an EMBL/GenBank/DDBJ whole genome shotgun (WGS) entry which is preliminary data.</text>
</comment>
<dbReference type="InterPro" id="IPR016188">
    <property type="entry name" value="PurM-like_N"/>
</dbReference>
<feature type="binding site" evidence="1">
    <location>
        <position position="81"/>
    </location>
    <ligand>
        <name>Mg(2+)</name>
        <dbReference type="ChEBI" id="CHEBI:18420"/>
        <label>4</label>
    </ligand>
</feature>
<feature type="binding site" evidence="1">
    <location>
        <position position="59"/>
    </location>
    <ligand>
        <name>substrate</name>
    </ligand>
</feature>
<dbReference type="GO" id="GO:0009229">
    <property type="term" value="P:thiamine diphosphate biosynthetic process"/>
    <property type="evidence" value="ECO:0007669"/>
    <property type="project" value="UniProtKB-UniRule"/>
</dbReference>
<feature type="binding site" evidence="1">
    <location>
        <position position="50"/>
    </location>
    <ligand>
        <name>Mg(2+)</name>
        <dbReference type="ChEBI" id="CHEBI:18420"/>
        <label>4</label>
    </ligand>
</feature>
<comment type="caution">
    <text evidence="1">Lacks conserved residue(s) required for the propagation of feature annotation.</text>
</comment>
<keyword evidence="1" id="KW-0547">Nucleotide-binding</keyword>
<comment type="miscellaneous">
    <text evidence="1">Reaction mechanism of ThiL seems to utilize a direct, inline transfer of the gamma-phosphate of ATP to TMP rather than a phosphorylated enzyme intermediate.</text>
</comment>
<keyword evidence="1" id="KW-0784">Thiamine biosynthesis</keyword>
<keyword evidence="1" id="KW-0460">Magnesium</keyword>
<keyword evidence="1" id="KW-0067">ATP-binding</keyword>
<evidence type="ECO:0000259" key="2">
    <source>
        <dbReference type="Pfam" id="PF00586"/>
    </source>
</evidence>
<sequence length="341" mass="36449">MSTLDEFALIRLLTEGKQSPAFERTHGISTGIGDDAAVANVTAGYQLVMTCDTMAETVHFKNITMRSSDIGYKAMAAAVSDIAAMGARPRYALVALSFPAGTPAERLAQIYEGLYECAHKYDVVVAGGDTTASASGITITVAVIGEVEAGKALLRSTAGPGDVLVATGWLGCSAAGLDYLLSRAEAAESWPQQWHAYESLVRAHCRPEPQVEAGLLLQQSGACTALNDVSDGLASEAWEIAEASGVGIDLIEERIPVAHELLTYAQKADKSPLDYILFGGEDYQLVGTMRAEHAIAMQMKFKEAGLRLYIIGYVHEQAQGVRLVQIDGNVVPIEKKGYHHF</sequence>
<reference evidence="4" key="1">
    <citation type="submission" date="2018-06" db="EMBL/GenBank/DDBJ databases">
        <title>Paenibacillus xerothermodurans sp. nov. an extremely dry heat resistant spore forming bacterium isolated from the soil of Cape Canaveral, Florida.</title>
        <authorList>
            <person name="Seuylemezian A."/>
            <person name="Kaur N."/>
            <person name="Patil P."/>
            <person name="Patil P."/>
            <person name="Mayilraj S."/>
            <person name="Vaishampayan P."/>
        </authorList>
    </citation>
    <scope>NUCLEOTIDE SEQUENCE [LARGE SCALE GENOMIC DNA]</scope>
    <source>
        <strain evidence="4">ATCC 27380</strain>
    </source>
</reference>
<feature type="binding site" evidence="1">
    <location>
        <position position="35"/>
    </location>
    <ligand>
        <name>Mg(2+)</name>
        <dbReference type="ChEBI" id="CHEBI:18420"/>
        <label>3</label>
    </ligand>
</feature>
<dbReference type="OrthoDB" id="9802811at2"/>